<organism evidence="1 2">
    <name type="scientific">Iris pallida</name>
    <name type="common">Sweet iris</name>
    <dbReference type="NCBI Taxonomy" id="29817"/>
    <lineage>
        <taxon>Eukaryota</taxon>
        <taxon>Viridiplantae</taxon>
        <taxon>Streptophyta</taxon>
        <taxon>Embryophyta</taxon>
        <taxon>Tracheophyta</taxon>
        <taxon>Spermatophyta</taxon>
        <taxon>Magnoliopsida</taxon>
        <taxon>Liliopsida</taxon>
        <taxon>Asparagales</taxon>
        <taxon>Iridaceae</taxon>
        <taxon>Iridoideae</taxon>
        <taxon>Irideae</taxon>
        <taxon>Iris</taxon>
    </lineage>
</organism>
<dbReference type="EMBL" id="JANAVB010045019">
    <property type="protein sequence ID" value="KAJ6790801.1"/>
    <property type="molecule type" value="Genomic_DNA"/>
</dbReference>
<evidence type="ECO:0000313" key="1">
    <source>
        <dbReference type="EMBL" id="KAJ6790801.1"/>
    </source>
</evidence>
<accession>A0AAX6DGC3</accession>
<protein>
    <submittedName>
        <fullName evidence="1">Uncharacterized protein</fullName>
    </submittedName>
</protein>
<dbReference type="PANTHER" id="PTHR31390:SF2">
    <property type="entry name" value="EXPRESSED PROTEIN"/>
    <property type="match status" value="1"/>
</dbReference>
<reference evidence="1" key="1">
    <citation type="journal article" date="2023" name="GigaByte">
        <title>Genome assembly of the bearded iris, Iris pallida Lam.</title>
        <authorList>
            <person name="Bruccoleri R.E."/>
            <person name="Oakeley E.J."/>
            <person name="Faust A.M.E."/>
            <person name="Altorfer M."/>
            <person name="Dessus-Babus S."/>
            <person name="Burckhardt D."/>
            <person name="Oertli M."/>
            <person name="Naumann U."/>
            <person name="Petersen F."/>
            <person name="Wong J."/>
        </authorList>
    </citation>
    <scope>NUCLEOTIDE SEQUENCE</scope>
    <source>
        <strain evidence="1">GSM-AAB239-AS_SAM_17_03QT</strain>
    </source>
</reference>
<comment type="caution">
    <text evidence="1">The sequence shown here is derived from an EMBL/GenBank/DDBJ whole genome shotgun (WGS) entry which is preliminary data.</text>
</comment>
<gene>
    <name evidence="1" type="ORF">M6B38_248455</name>
</gene>
<dbReference type="PANTHER" id="PTHR31390">
    <property type="entry name" value="EXPRESSED PROTEIN"/>
    <property type="match status" value="1"/>
</dbReference>
<proteinExistence type="predicted"/>
<keyword evidence="2" id="KW-1185">Reference proteome</keyword>
<dbReference type="Pfam" id="PF12043">
    <property type="entry name" value="DUF3527"/>
    <property type="match status" value="1"/>
</dbReference>
<dbReference type="InterPro" id="IPR021916">
    <property type="entry name" value="DUF3527"/>
</dbReference>
<sequence length="618" mass="68674">MENLYLDEGEFCEDEKTTTCNPENSVEMEENNQSGYCLSELKAQFQKIDSKVPSMVDVKHENTSERCHQDSCPCGNELTFPSYTSFVSHTNSFSRHSIGSSGRISDPLCTFHRAASLFNIPVNSKTSGFSCKIQNNQRRRRSTNNVDDFIYECSSTAATGDVIRSPSARWIFDSIEGNVKARSLLECSLLFHLDVLDDKMRQDRSRSPSTILTKSSELTLSPALWKTSRDGISESNLSERKLLSCTSTTSACSYQATPSANFSISKGLLYCAWKNGLPYFVFSSEDGGKVYVANPLKVESSVDKALDYMYVFHSRTNGKRDSRKYRTNTSSIVGRMKVSSSLVLSSDRTSLMETEFVLFGCHGDHSKEMQGSSYTLTKSMGLSKKVSGIFRPSHNLKHHSIHEVRDEFMRALVVELGDLNEMNPVDHLEKDFPPNLELAAIVVKDYKHNSNKEASLGGWGIKFLDKGLVADSDTSQETTHSCKICEESCDCEPSTRRMDVIVPADLHGGPIQIEGGPSRLIERWRSGGQCDCGGWDLGCRLTILKSSYNCSKHSPEEDLEDYSLSEEGKELGGPALRIVNKSEGMHLVYFQSTLSALQSFSIAVAAIHSRSPDLSPKL</sequence>
<evidence type="ECO:0000313" key="2">
    <source>
        <dbReference type="Proteomes" id="UP001140949"/>
    </source>
</evidence>
<name>A0AAX6DGC3_IRIPA</name>
<dbReference type="AlphaFoldDB" id="A0AAX6DGC3"/>
<reference evidence="1" key="2">
    <citation type="submission" date="2023-04" db="EMBL/GenBank/DDBJ databases">
        <authorList>
            <person name="Bruccoleri R.E."/>
            <person name="Oakeley E.J."/>
            <person name="Faust A.-M."/>
            <person name="Dessus-Babus S."/>
            <person name="Altorfer M."/>
            <person name="Burckhardt D."/>
            <person name="Oertli M."/>
            <person name="Naumann U."/>
            <person name="Petersen F."/>
            <person name="Wong J."/>
        </authorList>
    </citation>
    <scope>NUCLEOTIDE SEQUENCE</scope>
    <source>
        <strain evidence="1">GSM-AAB239-AS_SAM_17_03QT</strain>
        <tissue evidence="1">Leaf</tissue>
    </source>
</reference>
<dbReference type="Proteomes" id="UP001140949">
    <property type="component" value="Unassembled WGS sequence"/>
</dbReference>